<evidence type="ECO:0000256" key="5">
    <source>
        <dbReference type="ARBA" id="ARBA00023004"/>
    </source>
</evidence>
<accession>A0A1G5ZLY6</accession>
<dbReference type="GO" id="GO:0004497">
    <property type="term" value="F:monooxygenase activity"/>
    <property type="evidence" value="ECO:0007669"/>
    <property type="project" value="UniProtKB-KW"/>
</dbReference>
<dbReference type="PANTHER" id="PTHR24291:SF50">
    <property type="entry name" value="BIFUNCTIONAL ALBAFLAVENONE MONOOXYGENASE_TERPENE SYNTHASE"/>
    <property type="match status" value="1"/>
</dbReference>
<keyword evidence="5 7" id="KW-0408">Iron</keyword>
<comment type="cofactor">
    <cofactor evidence="7">
        <name>heme</name>
        <dbReference type="ChEBI" id="CHEBI:30413"/>
    </cofactor>
</comment>
<evidence type="ECO:0000256" key="3">
    <source>
        <dbReference type="ARBA" id="ARBA00022723"/>
    </source>
</evidence>
<dbReference type="SUPFAM" id="SSF48264">
    <property type="entry name" value="Cytochrome P450"/>
    <property type="match status" value="1"/>
</dbReference>
<dbReference type="PRINTS" id="PR00385">
    <property type="entry name" value="P450"/>
</dbReference>
<evidence type="ECO:0000313" key="9">
    <source>
        <dbReference type="Proteomes" id="UP000198588"/>
    </source>
</evidence>
<comment type="similarity">
    <text evidence="1">Belongs to the cytochrome P450 family.</text>
</comment>
<evidence type="ECO:0000256" key="2">
    <source>
        <dbReference type="ARBA" id="ARBA00022617"/>
    </source>
</evidence>
<dbReference type="InterPro" id="IPR036396">
    <property type="entry name" value="Cyt_P450_sf"/>
</dbReference>
<dbReference type="AlphaFoldDB" id="A0A1G5ZLY6"/>
<dbReference type="EMBL" id="FMXM01000022">
    <property type="protein sequence ID" value="SDA95536.1"/>
    <property type="molecule type" value="Genomic_DNA"/>
</dbReference>
<dbReference type="InterPro" id="IPR002401">
    <property type="entry name" value="Cyt_P450_E_grp-I"/>
</dbReference>
<proteinExistence type="inferred from homology"/>
<sequence>MDNQTQIESVLNNLVYALFAQSGQVETNGRAGSLGNLIVFDNPEAVDTIVKAPELFRKNFSLISALGFSRFNTNGEDWSVRRAITQDTYLAAARPAQQHPMAELYAAGLAGSDATLPSIQQALFAASMTIFYRAFGLVPDMAATLLLLDRVRDVLRRLQYYSWVSPTSAERTNVIQDARAVVADFTSLLMADSRAAAEMDRFRDLASDLEDFSPVEEFVMNFFAGVETTVTTALWVIDRLGANLQVQERIHAEVLSGEAQTPYTDCMINETMRYFPPIPFLTREVGADTVLDGQNLYAGQLIMVSIVGVHQNPAFWSNPRVFDASRKEFLENSFDRRAFIPFLTGPRMCGGARLGRLEVREAVLAIVRQFAFSRADDVIRFDYALALRPAQGSSVSVSKR</sequence>
<dbReference type="Proteomes" id="UP000198588">
    <property type="component" value="Unassembled WGS sequence"/>
</dbReference>
<dbReference type="Gene3D" id="1.10.630.10">
    <property type="entry name" value="Cytochrome P450"/>
    <property type="match status" value="1"/>
</dbReference>
<protein>
    <submittedName>
        <fullName evidence="8">Cytochrome P450</fullName>
    </submittedName>
</protein>
<dbReference type="InterPro" id="IPR050196">
    <property type="entry name" value="Cytochrome_P450_Monoox"/>
</dbReference>
<keyword evidence="4" id="KW-0560">Oxidoreductase</keyword>
<evidence type="ECO:0000256" key="4">
    <source>
        <dbReference type="ARBA" id="ARBA00023002"/>
    </source>
</evidence>
<keyword evidence="2 7" id="KW-0349">Heme</keyword>
<evidence type="ECO:0000256" key="6">
    <source>
        <dbReference type="ARBA" id="ARBA00023033"/>
    </source>
</evidence>
<dbReference type="RefSeq" id="WP_091584667.1">
    <property type="nucleotide sequence ID" value="NZ_FMXM01000022.1"/>
</dbReference>
<dbReference type="PANTHER" id="PTHR24291">
    <property type="entry name" value="CYTOCHROME P450 FAMILY 4"/>
    <property type="match status" value="1"/>
</dbReference>
<dbReference type="STRING" id="1165689.SAMN02927914_05437"/>
<dbReference type="GO" id="GO:0005506">
    <property type="term" value="F:iron ion binding"/>
    <property type="evidence" value="ECO:0007669"/>
    <property type="project" value="InterPro"/>
</dbReference>
<reference evidence="8 9" key="1">
    <citation type="submission" date="2016-10" db="EMBL/GenBank/DDBJ databases">
        <authorList>
            <person name="de Groot N.N."/>
        </authorList>
    </citation>
    <scope>NUCLEOTIDE SEQUENCE [LARGE SCALE GENOMIC DNA]</scope>
    <source>
        <strain evidence="8 9">CGMCC 1.12097</strain>
    </source>
</reference>
<keyword evidence="6" id="KW-0503">Monooxygenase</keyword>
<dbReference type="InterPro" id="IPR001128">
    <property type="entry name" value="Cyt_P450"/>
</dbReference>
<evidence type="ECO:0000313" key="8">
    <source>
        <dbReference type="EMBL" id="SDA95536.1"/>
    </source>
</evidence>
<dbReference type="CDD" id="cd00302">
    <property type="entry name" value="cytochrome_P450"/>
    <property type="match status" value="1"/>
</dbReference>
<keyword evidence="3 7" id="KW-0479">Metal-binding</keyword>
<dbReference type="Pfam" id="PF00067">
    <property type="entry name" value="p450"/>
    <property type="match status" value="1"/>
</dbReference>
<dbReference type="GO" id="GO:0020037">
    <property type="term" value="F:heme binding"/>
    <property type="evidence" value="ECO:0007669"/>
    <property type="project" value="InterPro"/>
</dbReference>
<dbReference type="PRINTS" id="PR00463">
    <property type="entry name" value="EP450I"/>
</dbReference>
<feature type="binding site" description="axial binding residue" evidence="7">
    <location>
        <position position="349"/>
    </location>
    <ligand>
        <name>heme</name>
        <dbReference type="ChEBI" id="CHEBI:30413"/>
    </ligand>
    <ligandPart>
        <name>Fe</name>
        <dbReference type="ChEBI" id="CHEBI:18248"/>
    </ligandPart>
</feature>
<gene>
    <name evidence="8" type="ORF">SAMN02927914_05437</name>
</gene>
<organism evidence="8 9">
    <name type="scientific">Mesorhizobium qingshengii</name>
    <dbReference type="NCBI Taxonomy" id="1165689"/>
    <lineage>
        <taxon>Bacteria</taxon>
        <taxon>Pseudomonadati</taxon>
        <taxon>Pseudomonadota</taxon>
        <taxon>Alphaproteobacteria</taxon>
        <taxon>Hyphomicrobiales</taxon>
        <taxon>Phyllobacteriaceae</taxon>
        <taxon>Mesorhizobium</taxon>
    </lineage>
</organism>
<evidence type="ECO:0000256" key="1">
    <source>
        <dbReference type="ARBA" id="ARBA00010617"/>
    </source>
</evidence>
<dbReference type="OrthoDB" id="9764248at2"/>
<evidence type="ECO:0000256" key="7">
    <source>
        <dbReference type="PIRSR" id="PIRSR602401-1"/>
    </source>
</evidence>
<name>A0A1G5ZLY6_9HYPH</name>
<dbReference type="GO" id="GO:0016705">
    <property type="term" value="F:oxidoreductase activity, acting on paired donors, with incorporation or reduction of molecular oxygen"/>
    <property type="evidence" value="ECO:0007669"/>
    <property type="project" value="InterPro"/>
</dbReference>